<dbReference type="PANTHER" id="PTHR11675:SF126">
    <property type="entry name" value="RICIN B LECTIN DOMAIN-CONTAINING PROTEIN"/>
    <property type="match status" value="1"/>
</dbReference>
<dbReference type="Pfam" id="PF02709">
    <property type="entry name" value="Glyco_transf_7C"/>
    <property type="match status" value="1"/>
</dbReference>
<dbReference type="SUPFAM" id="SSF53448">
    <property type="entry name" value="Nucleotide-diphospho-sugar transferases"/>
    <property type="match status" value="1"/>
</dbReference>
<dbReference type="PANTHER" id="PTHR11675">
    <property type="entry name" value="N-ACETYLGALACTOSAMINYLTRANSFERASE"/>
    <property type="match status" value="1"/>
</dbReference>
<keyword evidence="5" id="KW-1015">Disulfide bond</keyword>
<evidence type="ECO:0000256" key="6">
    <source>
        <dbReference type="SAM" id="Phobius"/>
    </source>
</evidence>
<keyword evidence="2" id="KW-0808">Transferase</keyword>
<evidence type="ECO:0000313" key="11">
    <source>
        <dbReference type="Proteomes" id="UP001642464"/>
    </source>
</evidence>
<dbReference type="InterPro" id="IPR027791">
    <property type="entry name" value="Galactosyl_T_C"/>
</dbReference>
<keyword evidence="4" id="KW-0333">Golgi apparatus</keyword>
<gene>
    <name evidence="10" type="ORF">SCF082_LOCUS10232</name>
</gene>
<accession>A0ABP0J4J7</accession>
<dbReference type="EMBL" id="CAXAMM010005958">
    <property type="protein sequence ID" value="CAK9009282.1"/>
    <property type="molecule type" value="Genomic_DNA"/>
</dbReference>
<comment type="caution">
    <text evidence="10">The sequence shown here is derived from an EMBL/GenBank/DDBJ whole genome shotgun (WGS) entry which is preliminary data.</text>
</comment>
<keyword evidence="6" id="KW-0472">Membrane</keyword>
<keyword evidence="11" id="KW-1185">Reference proteome</keyword>
<evidence type="ECO:0000259" key="7">
    <source>
        <dbReference type="Pfam" id="PF00535"/>
    </source>
</evidence>
<feature type="domain" description="Glycosyltransferase 2-like" evidence="7">
    <location>
        <begin position="129"/>
        <end position="273"/>
    </location>
</feature>
<evidence type="ECO:0000256" key="2">
    <source>
        <dbReference type="ARBA" id="ARBA00022679"/>
    </source>
</evidence>
<feature type="transmembrane region" description="Helical" evidence="6">
    <location>
        <begin position="46"/>
        <end position="63"/>
    </location>
</feature>
<dbReference type="Pfam" id="PF00652">
    <property type="entry name" value="Ricin_B_lectin"/>
    <property type="match status" value="1"/>
</dbReference>
<dbReference type="Gene3D" id="3.90.550.10">
    <property type="entry name" value="Spore Coat Polysaccharide Biosynthesis Protein SpsA, Chain A"/>
    <property type="match status" value="1"/>
</dbReference>
<dbReference type="InterPro" id="IPR001173">
    <property type="entry name" value="Glyco_trans_2-like"/>
</dbReference>
<keyword evidence="6" id="KW-1133">Transmembrane helix</keyword>
<dbReference type="Pfam" id="PF00535">
    <property type="entry name" value="Glycos_transf_2"/>
    <property type="match status" value="1"/>
</dbReference>
<protein>
    <submittedName>
        <fullName evidence="10">Polypeptide N-acetylgalactosaminyltransferase 1 (Pp-GaNTase 1) (Protein-UDP acetylgalactosaminyltransferase 1) (UDP-GalNAc:polypeptide N-acetylgalactosaminyltransferase 1)</fullName>
    </submittedName>
</protein>
<comment type="subcellular location">
    <subcellularLocation>
        <location evidence="1">Golgi apparatus membrane</location>
        <topology evidence="1">Single-pass type II membrane protein</topology>
    </subcellularLocation>
</comment>
<evidence type="ECO:0000259" key="8">
    <source>
        <dbReference type="Pfam" id="PF00652"/>
    </source>
</evidence>
<dbReference type="Gene3D" id="2.80.10.50">
    <property type="match status" value="2"/>
</dbReference>
<organism evidence="10 11">
    <name type="scientific">Durusdinium trenchii</name>
    <dbReference type="NCBI Taxonomy" id="1381693"/>
    <lineage>
        <taxon>Eukaryota</taxon>
        <taxon>Sar</taxon>
        <taxon>Alveolata</taxon>
        <taxon>Dinophyceae</taxon>
        <taxon>Suessiales</taxon>
        <taxon>Symbiodiniaceae</taxon>
        <taxon>Durusdinium</taxon>
    </lineage>
</organism>
<dbReference type="SUPFAM" id="SSF50370">
    <property type="entry name" value="Ricin B-like lectins"/>
    <property type="match status" value="2"/>
</dbReference>
<evidence type="ECO:0000256" key="3">
    <source>
        <dbReference type="ARBA" id="ARBA00022734"/>
    </source>
</evidence>
<name>A0ABP0J4J7_9DINO</name>
<feature type="transmembrane region" description="Helical" evidence="6">
    <location>
        <begin position="70"/>
        <end position="86"/>
    </location>
</feature>
<evidence type="ECO:0000259" key="9">
    <source>
        <dbReference type="Pfam" id="PF02709"/>
    </source>
</evidence>
<feature type="domain" description="Galactosyltransferase C-terminal" evidence="9">
    <location>
        <begin position="301"/>
        <end position="349"/>
    </location>
</feature>
<dbReference type="PROSITE" id="PS50231">
    <property type="entry name" value="RICIN_B_LECTIN"/>
    <property type="match status" value="2"/>
</dbReference>
<sequence>MGSPARALKPERSGSLRSGPCVDSIPCVLLVFSVVGTQHILQSFSLLVLALSGALGIAIVVAVPKGVLKWLTTILTASFLILASYVDTLDKPWEPPPAPTNGAAHTASVERVKRGYDQDARPWLGKTLSVVLPCAFEGEYASRTVESVWKHTKKNRLKEIIVVDDGSSPKLDLHLPAPLHVTEGFDPPREQQLRGSVAVRLLRHNKTLGLIAAKKTGGNAALGDVVVFFDCHVKPRDGWEEAFLKQMHRAGDHRTMVVPTITALNPDTWEETAGSSSHACYMMWNADFTWLTHPGRDVPIMSGGLLALSKRWWEETGGYDDHMIAWGGENIDQSLRSWLCGGRIEIAEGAFVAHMWRDPNNPKTKLKYTMNTEDVMRNKARAVSAWLGPFTQKSLSFPEYEAFFNGENSIGNLSNFQILKEKLKCAEFSAYLQRFSYVYIDGGLIPEKVFQIQEESSGLCLEREVHDARSHGIVMAPCAVEGQGVVETQLWHPANRDQSQEGAPCCSGLMNWNFLQCLAGSQGGEPHTDECDISGRNPSQRFKVAEEGRSGPLLFHDGRSCLVPEIHQSADTAVTPFDAAVQNCGVRVVQRDDGVRLQADQSGANLCLTLQGEKLSMEECAEEQTQVFRLKTMEEVAKVILRKDLCLDAGQGKGVVAYFCDKENPNQAWSLFNSRLLWEDGHATYCVDFKDSLKLQSIPERWALALSPCAEKIGQRLARHDVHADGTFLLRDADVGKCLAARRGVELETPLKLSSCNDCANMMPDDQRFRELKSRQQVQHVSTGFCFDAGNGPPILYPCHQPKAQRKQRFQITDSGRVQMMRGWDDNGRKRFFERCLDHQPQPPARARLKNCAEVPSAVRWRRINMQVPLEWKLWQEHQPHTGGAMPLGGDMAPPA</sequence>
<evidence type="ECO:0000313" key="10">
    <source>
        <dbReference type="EMBL" id="CAK9009282.1"/>
    </source>
</evidence>
<dbReference type="Proteomes" id="UP001642464">
    <property type="component" value="Unassembled WGS sequence"/>
</dbReference>
<dbReference type="InterPro" id="IPR035992">
    <property type="entry name" value="Ricin_B-like_lectins"/>
</dbReference>
<dbReference type="InterPro" id="IPR029044">
    <property type="entry name" value="Nucleotide-diphossugar_trans"/>
</dbReference>
<proteinExistence type="predicted"/>
<dbReference type="InterPro" id="IPR000772">
    <property type="entry name" value="Ricin_B_lectin"/>
</dbReference>
<reference evidence="10 11" key="1">
    <citation type="submission" date="2024-02" db="EMBL/GenBank/DDBJ databases">
        <authorList>
            <person name="Chen Y."/>
            <person name="Shah S."/>
            <person name="Dougan E. K."/>
            <person name="Thang M."/>
            <person name="Chan C."/>
        </authorList>
    </citation>
    <scope>NUCLEOTIDE SEQUENCE [LARGE SCALE GENOMIC DNA]</scope>
</reference>
<evidence type="ECO:0000256" key="5">
    <source>
        <dbReference type="ARBA" id="ARBA00023157"/>
    </source>
</evidence>
<keyword evidence="3" id="KW-0430">Lectin</keyword>
<evidence type="ECO:0000256" key="1">
    <source>
        <dbReference type="ARBA" id="ARBA00004323"/>
    </source>
</evidence>
<keyword evidence="6" id="KW-0812">Transmembrane</keyword>
<feature type="domain" description="Ricin B lectin" evidence="8">
    <location>
        <begin position="603"/>
        <end position="696"/>
    </location>
</feature>
<evidence type="ECO:0000256" key="4">
    <source>
        <dbReference type="ARBA" id="ARBA00023034"/>
    </source>
</evidence>